<evidence type="ECO:0008006" key="4">
    <source>
        <dbReference type="Google" id="ProtNLM"/>
    </source>
</evidence>
<keyword evidence="1" id="KW-0732">Signal</keyword>
<dbReference type="Proteomes" id="UP000231960">
    <property type="component" value="Unassembled WGS sequence"/>
</dbReference>
<dbReference type="AlphaFoldDB" id="A0A2M9R695"/>
<dbReference type="InterPro" id="IPR011050">
    <property type="entry name" value="Pectin_lyase_fold/virulence"/>
</dbReference>
<sequence>MAKINLRVFFLLMVLIAALSGCRNDFEFETAAGNELRFSKDTVYLDTIFTNIGSSTYTLKVYNKSSKDIKIPEIKLNRGEQSGYRLMVDGQPGKSFQNIELLSKDSMFIFVETTVDITTQTADKEFLYTDQLIFANGSQSQSVELVTLIRDAVFLYPQKDENGNKETLLFGEDEIEGFWLDENDAVNGNELHWTADKPYVIYGYAAVPGSKTLQIDAGTEVHFHAGSGLLVADQATLNISGTVENPVIIQGDRLEPAYENVSGQWGMIGLTVGSNANIENATIKNAGNGLWVNKNNGVVNLHNVQIYNCADFGILGVAANIIGTNIVTNNCGMAGFGANYGGNYTFVHSTFANYWFKPNHTAVYLDNGDGTSEFTLQAKFENSIIYSSSNEALTLNYTEPNSQTFDVKFTNTLVKFFDINNVVYGQFPYSFEDTDIFENCLIARNNQMYRPFFADYRNNQMMITEQATDLINFGTTNTTVSVPEDILGKPRTTKDLGAYLHVVQPTEGEE</sequence>
<dbReference type="SUPFAM" id="SSF51126">
    <property type="entry name" value="Pectin lyase-like"/>
    <property type="match status" value="1"/>
</dbReference>
<evidence type="ECO:0000256" key="1">
    <source>
        <dbReference type="SAM" id="SignalP"/>
    </source>
</evidence>
<proteinExistence type="predicted"/>
<protein>
    <recommendedName>
        <fullName evidence="4">Right handed beta helix domain-containing protein</fullName>
    </recommendedName>
</protein>
<keyword evidence="3" id="KW-1185">Reference proteome</keyword>
<evidence type="ECO:0000313" key="2">
    <source>
        <dbReference type="EMBL" id="PJR04380.1"/>
    </source>
</evidence>
<organism evidence="2 3">
    <name type="scientific">Avrilella dinanensis</name>
    <dbReference type="NCBI Taxonomy" id="2008672"/>
    <lineage>
        <taxon>Bacteria</taxon>
        <taxon>Pseudomonadati</taxon>
        <taxon>Bacteroidota</taxon>
        <taxon>Flavobacteriia</taxon>
        <taxon>Flavobacteriales</taxon>
        <taxon>Flavobacteriaceae</taxon>
        <taxon>Avrilella</taxon>
    </lineage>
</organism>
<name>A0A2M9R695_9FLAO</name>
<reference evidence="2 3" key="1">
    <citation type="submission" date="2017-06" db="EMBL/GenBank/DDBJ databases">
        <title>Description of Avrilella dinanensis gen. nov. sp. nov.</title>
        <authorList>
            <person name="Leyer C."/>
            <person name="Sassi M."/>
            <person name="Minet J."/>
            <person name="Kayal S."/>
            <person name="Cattoir V."/>
        </authorList>
    </citation>
    <scope>NUCLEOTIDE SEQUENCE [LARGE SCALE GENOMIC DNA]</scope>
    <source>
        <strain evidence="2 3">UR159</strain>
    </source>
</reference>
<gene>
    <name evidence="2" type="ORF">CDL10_07395</name>
</gene>
<evidence type="ECO:0000313" key="3">
    <source>
        <dbReference type="Proteomes" id="UP000231960"/>
    </source>
</evidence>
<feature type="signal peptide" evidence="1">
    <location>
        <begin position="1"/>
        <end position="23"/>
    </location>
</feature>
<dbReference type="RefSeq" id="WP_100677940.1">
    <property type="nucleotide sequence ID" value="NZ_NIPO01000001.1"/>
</dbReference>
<comment type="caution">
    <text evidence="2">The sequence shown here is derived from an EMBL/GenBank/DDBJ whole genome shotgun (WGS) entry which is preliminary data.</text>
</comment>
<feature type="chain" id="PRO_5014689779" description="Right handed beta helix domain-containing protein" evidence="1">
    <location>
        <begin position="24"/>
        <end position="510"/>
    </location>
</feature>
<dbReference type="PROSITE" id="PS51257">
    <property type="entry name" value="PROKAR_LIPOPROTEIN"/>
    <property type="match status" value="1"/>
</dbReference>
<dbReference type="EMBL" id="NIPO01000001">
    <property type="protein sequence ID" value="PJR04380.1"/>
    <property type="molecule type" value="Genomic_DNA"/>
</dbReference>
<accession>A0A2M9R695</accession>
<dbReference type="OrthoDB" id="1111178at2"/>